<sequence>MPWGVSSQKLPGENDRIRMPDMRARLRPLPLAALLSGALALACLPATGAGERVGMQVAMLAPHQLAPVEEPEALPGRRELRSAALMALHAVDAEAAFGLLDSAREVISAARGGDVEAMAALGALYEFGVVSLADMGAAAVWYGKAAEAGHVASQLRMAALHADGLGVRRDARRALDWLLRAIDDGGLAVLKDSAQSARRLLPNVRIRAATANLRSEPDTAAGIAAQARAGETLEVLERRDDWFRVIYPDSDRPVWVSALVAVPLDD</sequence>
<organism evidence="2 3">
    <name type="scientific">Pseudothauera lacus</name>
    <dbReference type="NCBI Taxonomy" id="2136175"/>
    <lineage>
        <taxon>Bacteria</taxon>
        <taxon>Pseudomonadati</taxon>
        <taxon>Pseudomonadota</taxon>
        <taxon>Betaproteobacteria</taxon>
        <taxon>Rhodocyclales</taxon>
        <taxon>Zoogloeaceae</taxon>
        <taxon>Pseudothauera</taxon>
    </lineage>
</organism>
<dbReference type="EMBL" id="PZKC01000001">
    <property type="protein sequence ID" value="PTD98048.1"/>
    <property type="molecule type" value="Genomic_DNA"/>
</dbReference>
<dbReference type="Gene3D" id="1.25.40.10">
    <property type="entry name" value="Tetratricopeptide repeat domain"/>
    <property type="match status" value="1"/>
</dbReference>
<dbReference type="Pfam" id="PF08239">
    <property type="entry name" value="SH3_3"/>
    <property type="match status" value="1"/>
</dbReference>
<evidence type="ECO:0000259" key="1">
    <source>
        <dbReference type="Pfam" id="PF08239"/>
    </source>
</evidence>
<dbReference type="InterPro" id="IPR006597">
    <property type="entry name" value="Sel1-like"/>
</dbReference>
<reference evidence="2 3" key="1">
    <citation type="submission" date="2018-03" db="EMBL/GenBank/DDBJ databases">
        <authorList>
            <person name="Keele B.F."/>
        </authorList>
    </citation>
    <scope>NUCLEOTIDE SEQUENCE [LARGE SCALE GENOMIC DNA]</scope>
    <source>
        <strain evidence="2 3">D20</strain>
    </source>
</reference>
<gene>
    <name evidence="2" type="ORF">C8261_01120</name>
</gene>
<dbReference type="InterPro" id="IPR011990">
    <property type="entry name" value="TPR-like_helical_dom_sf"/>
</dbReference>
<name>A0A2T4IJU5_9RHOO</name>
<protein>
    <recommendedName>
        <fullName evidence="1">SH3b domain-containing protein</fullName>
    </recommendedName>
</protein>
<proteinExistence type="predicted"/>
<dbReference type="Pfam" id="PF08238">
    <property type="entry name" value="Sel1"/>
    <property type="match status" value="2"/>
</dbReference>
<comment type="caution">
    <text evidence="2">The sequence shown here is derived from an EMBL/GenBank/DDBJ whole genome shotgun (WGS) entry which is preliminary data.</text>
</comment>
<reference evidence="2 3" key="2">
    <citation type="submission" date="2018-04" db="EMBL/GenBank/DDBJ databases">
        <title>Thauera lacus sp. nov., isolated from an saline lake in Inner Mongolia, China.</title>
        <authorList>
            <person name="Liang Q.-Y."/>
        </authorList>
    </citation>
    <scope>NUCLEOTIDE SEQUENCE [LARGE SCALE GENOMIC DNA]</scope>
    <source>
        <strain evidence="2 3">D20</strain>
    </source>
</reference>
<dbReference type="Gene3D" id="2.30.30.40">
    <property type="entry name" value="SH3 Domains"/>
    <property type="match status" value="1"/>
</dbReference>
<dbReference type="Proteomes" id="UP000241193">
    <property type="component" value="Unassembled WGS sequence"/>
</dbReference>
<evidence type="ECO:0000313" key="2">
    <source>
        <dbReference type="EMBL" id="PTD98048.1"/>
    </source>
</evidence>
<dbReference type="InterPro" id="IPR003646">
    <property type="entry name" value="SH3-like_bac-type"/>
</dbReference>
<accession>A0A2T4IJU5</accession>
<dbReference type="SMART" id="SM00671">
    <property type="entry name" value="SEL1"/>
    <property type="match status" value="2"/>
</dbReference>
<dbReference type="OrthoDB" id="5297720at2"/>
<dbReference type="SUPFAM" id="SSF81901">
    <property type="entry name" value="HCP-like"/>
    <property type="match status" value="1"/>
</dbReference>
<dbReference type="AlphaFoldDB" id="A0A2T4IJU5"/>
<keyword evidence="3" id="KW-1185">Reference proteome</keyword>
<feature type="domain" description="SH3b" evidence="1">
    <location>
        <begin position="210"/>
        <end position="258"/>
    </location>
</feature>
<evidence type="ECO:0000313" key="3">
    <source>
        <dbReference type="Proteomes" id="UP000241193"/>
    </source>
</evidence>